<dbReference type="EMBL" id="MDHJ01000001">
    <property type="protein sequence ID" value="OUE07544.1"/>
    <property type="molecule type" value="Genomic_DNA"/>
</dbReference>
<keyword evidence="1" id="KW-1133">Transmembrane helix</keyword>
<feature type="transmembrane region" description="Helical" evidence="1">
    <location>
        <begin position="91"/>
        <end position="116"/>
    </location>
</feature>
<keyword evidence="1" id="KW-0812">Transmembrane</keyword>
<accession>A0A251XPP5</accession>
<feature type="transmembrane region" description="Helical" evidence="1">
    <location>
        <begin position="169"/>
        <end position="188"/>
    </location>
</feature>
<keyword evidence="1" id="KW-0472">Membrane</keyword>
<dbReference type="AlphaFoldDB" id="A0A251XPP5"/>
<feature type="transmembrane region" description="Helical" evidence="1">
    <location>
        <begin position="195"/>
        <end position="217"/>
    </location>
</feature>
<protein>
    <submittedName>
        <fullName evidence="2">Uncharacterized protein</fullName>
    </submittedName>
</protein>
<name>A0A251XPP5_9MICO</name>
<sequence length="265" mass="28323">MFALALRRTMRPAQVASVPLIAALAALTVIHGMQNAQVRDHVGVLAAGMLSPSLILMPLAITLLTCVGFSSDLAHRFISVQRTRCDVPILLCARFGSAIVVGFSLAFLYSFVAYVMSFHVWPLLGDPGIDPAGYLLTPEQAGDRAQHDEAFGSILAFGDLPFGIVYSSWFGFCGAVYAAMGIAACLVVRNRYLALSLPMLTVFGETLLVEILGHPHLALYFSTVPFGLEFHTDAQVVLPHLVLAAVVAVVAVVTVRRLPSSGLLS</sequence>
<feature type="transmembrane region" description="Helical" evidence="1">
    <location>
        <begin position="237"/>
        <end position="255"/>
    </location>
</feature>
<reference evidence="2 3" key="1">
    <citation type="submission" date="2016-08" db="EMBL/GenBank/DDBJ databases">
        <title>Genome sequence of Clavibacter michiganensis spp. strain CASJ009.</title>
        <authorList>
            <person name="Thapa S.P."/>
            <person name="Coaker G."/>
        </authorList>
    </citation>
    <scope>NUCLEOTIDE SEQUENCE [LARGE SCALE GENOMIC DNA]</scope>
    <source>
        <strain evidence="2">CASJ009</strain>
    </source>
</reference>
<organism evidence="2 3">
    <name type="scientific">Clavibacter michiganensis</name>
    <dbReference type="NCBI Taxonomy" id="28447"/>
    <lineage>
        <taxon>Bacteria</taxon>
        <taxon>Bacillati</taxon>
        <taxon>Actinomycetota</taxon>
        <taxon>Actinomycetes</taxon>
        <taxon>Micrococcales</taxon>
        <taxon>Microbacteriaceae</taxon>
        <taxon>Clavibacter</taxon>
    </lineage>
</organism>
<comment type="caution">
    <text evidence="2">The sequence shown here is derived from an EMBL/GenBank/DDBJ whole genome shotgun (WGS) entry which is preliminary data.</text>
</comment>
<gene>
    <name evidence="2" type="ORF">CMsap09_01250</name>
</gene>
<evidence type="ECO:0000256" key="1">
    <source>
        <dbReference type="SAM" id="Phobius"/>
    </source>
</evidence>
<evidence type="ECO:0000313" key="2">
    <source>
        <dbReference type="EMBL" id="OUE07544.1"/>
    </source>
</evidence>
<proteinExistence type="predicted"/>
<feature type="transmembrane region" description="Helical" evidence="1">
    <location>
        <begin position="42"/>
        <end position="70"/>
    </location>
</feature>
<dbReference type="Proteomes" id="UP000195106">
    <property type="component" value="Unassembled WGS sequence"/>
</dbReference>
<evidence type="ECO:0000313" key="3">
    <source>
        <dbReference type="Proteomes" id="UP000195106"/>
    </source>
</evidence>